<evidence type="ECO:0000313" key="4">
    <source>
        <dbReference type="Proteomes" id="UP000077519"/>
    </source>
</evidence>
<protein>
    <submittedName>
        <fullName evidence="3">Division initiation protein</fullName>
    </submittedName>
</protein>
<dbReference type="PANTHER" id="PTHR37313:SF2">
    <property type="entry name" value="UPF0749 PROTEIN YLXX"/>
    <property type="match status" value="1"/>
</dbReference>
<keyword evidence="2" id="KW-0175">Coiled coil</keyword>
<comment type="caution">
    <text evidence="3">The sequence shown here is derived from an EMBL/GenBank/DDBJ whole genome shotgun (WGS) entry which is preliminary data.</text>
</comment>
<organism evidence="3 4">
    <name type="scientific">Rhodococcoides kyotonense</name>
    <dbReference type="NCBI Taxonomy" id="398843"/>
    <lineage>
        <taxon>Bacteria</taxon>
        <taxon>Bacillati</taxon>
        <taxon>Actinomycetota</taxon>
        <taxon>Actinomycetes</taxon>
        <taxon>Mycobacteriales</taxon>
        <taxon>Nocardiaceae</taxon>
        <taxon>Rhodococcoides</taxon>
    </lineage>
</organism>
<evidence type="ECO:0000313" key="3">
    <source>
        <dbReference type="EMBL" id="OAK51345.1"/>
    </source>
</evidence>
<dbReference type="Proteomes" id="UP000077519">
    <property type="component" value="Unassembled WGS sequence"/>
</dbReference>
<dbReference type="InterPro" id="IPR010273">
    <property type="entry name" value="DUF881"/>
</dbReference>
<comment type="similarity">
    <text evidence="1">Belongs to the UPF0749 family.</text>
</comment>
<dbReference type="EMBL" id="LVHI01000039">
    <property type="protein sequence ID" value="OAK51345.1"/>
    <property type="molecule type" value="Genomic_DNA"/>
</dbReference>
<reference evidence="3 4" key="1">
    <citation type="submission" date="2016-03" db="EMBL/GenBank/DDBJ databases">
        <title>Genome sequence of Rhodococcus kyotonensis KB10.</title>
        <authorList>
            <person name="Jeong H."/>
            <person name="Hong C.E."/>
            <person name="Jo S.H."/>
            <person name="Park J.M."/>
        </authorList>
    </citation>
    <scope>NUCLEOTIDE SEQUENCE [LARGE SCALE GENOMIC DNA]</scope>
    <source>
        <strain evidence="3 4">KB10</strain>
    </source>
</reference>
<dbReference type="RefSeq" id="WP_068431216.1">
    <property type="nucleotide sequence ID" value="NZ_LVHI01000039.1"/>
</dbReference>
<sequence>MSQEGRHQRRGENRRRSVVFGCLAVLLMTVLGIGLAAQVRVNDNEDYLDSARPADLLVVLDNLGRREAAIREDIATLQNTLTTLQNESGGSGAALDEARAELDALSIQVGSVAATGPGVVVTVTDPRNGVGSEVLVDAVQELRAAGAEAMQIAGATDETVRIGIDSWIAGPAGNTVVDGRELKAPFVITAIGDPPTLSAALDIPGGVVDTVAKSSGECAVSQSQQVTVSALRDPRSRQYAQPGN</sequence>
<evidence type="ECO:0000256" key="1">
    <source>
        <dbReference type="ARBA" id="ARBA00009108"/>
    </source>
</evidence>
<evidence type="ECO:0000256" key="2">
    <source>
        <dbReference type="SAM" id="Coils"/>
    </source>
</evidence>
<keyword evidence="4" id="KW-1185">Reference proteome</keyword>
<dbReference type="Gene3D" id="3.30.70.1880">
    <property type="entry name" value="Protein of unknown function DUF881"/>
    <property type="match status" value="1"/>
</dbReference>
<name>A0A177Y771_9NOCA</name>
<accession>A0A177Y771</accession>
<gene>
    <name evidence="3" type="ORF">A3K89_12115</name>
</gene>
<dbReference type="AlphaFoldDB" id="A0A177Y771"/>
<proteinExistence type="inferred from homology"/>
<dbReference type="Pfam" id="PF05949">
    <property type="entry name" value="DUF881"/>
    <property type="match status" value="1"/>
</dbReference>
<dbReference type="PANTHER" id="PTHR37313">
    <property type="entry name" value="UPF0749 PROTEIN RV1825"/>
    <property type="match status" value="1"/>
</dbReference>
<feature type="coiled-coil region" evidence="2">
    <location>
        <begin position="60"/>
        <end position="87"/>
    </location>
</feature>
<dbReference type="GO" id="GO:0005886">
    <property type="term" value="C:plasma membrane"/>
    <property type="evidence" value="ECO:0007669"/>
    <property type="project" value="TreeGrafter"/>
</dbReference>